<dbReference type="PANTHER" id="PTHR15549">
    <property type="entry name" value="PAIRED IMMUNOGLOBULIN-LIKE TYPE 2 RECEPTOR"/>
    <property type="match status" value="1"/>
</dbReference>
<feature type="compositionally biased region" description="Pro residues" evidence="5">
    <location>
        <begin position="84"/>
        <end position="100"/>
    </location>
</feature>
<dbReference type="Proteomes" id="UP000027222">
    <property type="component" value="Unassembled WGS sequence"/>
</dbReference>
<comment type="subcellular location">
    <subcellularLocation>
        <location evidence="1">Membrane</location>
        <topology evidence="1">Single-pass membrane protein</topology>
    </subcellularLocation>
</comment>
<evidence type="ECO:0008006" key="9">
    <source>
        <dbReference type="Google" id="ProtNLM"/>
    </source>
</evidence>
<evidence type="ECO:0000313" key="7">
    <source>
        <dbReference type="EMBL" id="KDR80867.1"/>
    </source>
</evidence>
<feature type="region of interest" description="Disordered" evidence="5">
    <location>
        <begin position="15"/>
        <end position="127"/>
    </location>
</feature>
<proteinExistence type="predicted"/>
<evidence type="ECO:0000256" key="3">
    <source>
        <dbReference type="ARBA" id="ARBA00022989"/>
    </source>
</evidence>
<dbReference type="OrthoDB" id="3263296at2759"/>
<keyword evidence="8" id="KW-1185">Reference proteome</keyword>
<dbReference type="GO" id="GO:0071944">
    <property type="term" value="C:cell periphery"/>
    <property type="evidence" value="ECO:0007669"/>
    <property type="project" value="UniProtKB-ARBA"/>
</dbReference>
<dbReference type="HOGENOM" id="CLU_593187_0_0_1"/>
<feature type="region of interest" description="Disordered" evidence="5">
    <location>
        <begin position="419"/>
        <end position="453"/>
    </location>
</feature>
<feature type="compositionally biased region" description="Pro residues" evidence="5">
    <location>
        <begin position="41"/>
        <end position="77"/>
    </location>
</feature>
<sequence>MTQIQHRNVAHRMLVVRQAGGGGGGVGNGAGAGNAGGGVIPDPPVSPPTTSPSPTSKDPPPPPPPSSTPTPTSPPPKTSKTTPTPTPPPPSPSSSPPPANTPSSKSTSSSSSSGSSSSSSSSSSSIVSIPPAALNTNKAIANTPTQGGLLPTSSFGNVTPTNVDSAGTTVVADPIQTTGAAKMSTGSIVGIVAGTLIGLTIIGFLSLYILRRLKRNQRYGRHESDFGTFNRSAFIREKEPPVLPDMAERGHTVAPSLTNEQAAGIATPPSQALAAANAAAAAAAAGPVAPLQERPKYVFGQIPAPTHDNASDDDVSDVANGVYSSEPQAQMAYNAEAYGSYARYDDAGQGVVGGVGVAVGGGYQDAQREYQGQQGYYDQNGQEAYYDQNQQQGYYDQQHQQGYAVGYDQQAQYAEGQYDYSQQHEQYAQQQPQEQEASAYQPPHPYANGAVAGGKAAYGGM</sequence>
<evidence type="ECO:0000256" key="1">
    <source>
        <dbReference type="ARBA" id="ARBA00004167"/>
    </source>
</evidence>
<reference evidence="8" key="1">
    <citation type="journal article" date="2014" name="Proc. Natl. Acad. Sci. U.S.A.">
        <title>Extensive sampling of basidiomycete genomes demonstrates inadequacy of the white-rot/brown-rot paradigm for wood decay fungi.</title>
        <authorList>
            <person name="Riley R."/>
            <person name="Salamov A.A."/>
            <person name="Brown D.W."/>
            <person name="Nagy L.G."/>
            <person name="Floudas D."/>
            <person name="Held B.W."/>
            <person name="Levasseur A."/>
            <person name="Lombard V."/>
            <person name="Morin E."/>
            <person name="Otillar R."/>
            <person name="Lindquist E.A."/>
            <person name="Sun H."/>
            <person name="LaButti K.M."/>
            <person name="Schmutz J."/>
            <person name="Jabbour D."/>
            <person name="Luo H."/>
            <person name="Baker S.E."/>
            <person name="Pisabarro A.G."/>
            <person name="Walton J.D."/>
            <person name="Blanchette R.A."/>
            <person name="Henrissat B."/>
            <person name="Martin F."/>
            <person name="Cullen D."/>
            <person name="Hibbett D.S."/>
            <person name="Grigoriev I.V."/>
        </authorList>
    </citation>
    <scope>NUCLEOTIDE SEQUENCE [LARGE SCALE GENOMIC DNA]</scope>
    <source>
        <strain evidence="8">CBS 339.88</strain>
    </source>
</reference>
<evidence type="ECO:0000256" key="6">
    <source>
        <dbReference type="SAM" id="Phobius"/>
    </source>
</evidence>
<dbReference type="GO" id="GO:0016020">
    <property type="term" value="C:membrane"/>
    <property type="evidence" value="ECO:0007669"/>
    <property type="project" value="UniProtKB-SubCell"/>
</dbReference>
<evidence type="ECO:0000256" key="4">
    <source>
        <dbReference type="ARBA" id="ARBA00023136"/>
    </source>
</evidence>
<dbReference type="InterPro" id="IPR051694">
    <property type="entry name" value="Immunoregulatory_rcpt-like"/>
</dbReference>
<feature type="compositionally biased region" description="Low complexity" evidence="5">
    <location>
        <begin position="101"/>
        <end position="127"/>
    </location>
</feature>
<evidence type="ECO:0000256" key="2">
    <source>
        <dbReference type="ARBA" id="ARBA00022692"/>
    </source>
</evidence>
<keyword evidence="2 6" id="KW-0812">Transmembrane</keyword>
<evidence type="ECO:0000313" key="8">
    <source>
        <dbReference type="Proteomes" id="UP000027222"/>
    </source>
</evidence>
<keyword evidence="3 6" id="KW-1133">Transmembrane helix</keyword>
<keyword evidence="4 6" id="KW-0472">Membrane</keyword>
<dbReference type="AlphaFoldDB" id="A0A067TET7"/>
<feature type="compositionally biased region" description="Gly residues" evidence="5">
    <location>
        <begin position="19"/>
        <end position="39"/>
    </location>
</feature>
<evidence type="ECO:0000256" key="5">
    <source>
        <dbReference type="SAM" id="MobiDB-lite"/>
    </source>
</evidence>
<name>A0A067TET7_GALM3</name>
<dbReference type="CDD" id="cd12087">
    <property type="entry name" value="TM_EGFR-like"/>
    <property type="match status" value="1"/>
</dbReference>
<dbReference type="STRING" id="685588.A0A067TET7"/>
<dbReference type="PANTHER" id="PTHR15549:SF30">
    <property type="entry name" value="MID2 DOMAIN-CONTAINING PROTEIN"/>
    <property type="match status" value="1"/>
</dbReference>
<accession>A0A067TET7</accession>
<dbReference type="PRINTS" id="PR01217">
    <property type="entry name" value="PRICHEXTENSN"/>
</dbReference>
<protein>
    <recommendedName>
        <fullName evidence="9">Mid2 domain-containing protein</fullName>
    </recommendedName>
</protein>
<feature type="compositionally biased region" description="Low complexity" evidence="5">
    <location>
        <begin position="420"/>
        <end position="453"/>
    </location>
</feature>
<dbReference type="EMBL" id="KL142371">
    <property type="protein sequence ID" value="KDR80867.1"/>
    <property type="molecule type" value="Genomic_DNA"/>
</dbReference>
<feature type="transmembrane region" description="Helical" evidence="6">
    <location>
        <begin position="188"/>
        <end position="210"/>
    </location>
</feature>
<organism evidence="7 8">
    <name type="scientific">Galerina marginata (strain CBS 339.88)</name>
    <dbReference type="NCBI Taxonomy" id="685588"/>
    <lineage>
        <taxon>Eukaryota</taxon>
        <taxon>Fungi</taxon>
        <taxon>Dikarya</taxon>
        <taxon>Basidiomycota</taxon>
        <taxon>Agaricomycotina</taxon>
        <taxon>Agaricomycetes</taxon>
        <taxon>Agaricomycetidae</taxon>
        <taxon>Agaricales</taxon>
        <taxon>Agaricineae</taxon>
        <taxon>Strophariaceae</taxon>
        <taxon>Galerina</taxon>
    </lineage>
</organism>
<gene>
    <name evidence="7" type="ORF">GALMADRAFT_222460</name>
</gene>